<dbReference type="Proteomes" id="UP001324270">
    <property type="component" value="Unassembled WGS sequence"/>
</dbReference>
<dbReference type="RefSeq" id="WP_323980324.1">
    <property type="nucleotide sequence ID" value="NZ_JAYKBV010000035.1"/>
</dbReference>
<accession>A0ABU5YD32</accession>
<dbReference type="EMBL" id="JAYKBV010000035">
    <property type="protein sequence ID" value="MEB3041866.1"/>
    <property type="molecule type" value="Genomic_DNA"/>
</dbReference>
<name>A0ABU5YD32_9FLAO</name>
<gene>
    <name evidence="1" type="ORF">VJJ49_14375</name>
</gene>
<proteinExistence type="predicted"/>
<organism evidence="1 2">
    <name type="scientific">Capnocytophaga gingivalis</name>
    <dbReference type="NCBI Taxonomy" id="1017"/>
    <lineage>
        <taxon>Bacteria</taxon>
        <taxon>Pseudomonadati</taxon>
        <taxon>Bacteroidota</taxon>
        <taxon>Flavobacteriia</taxon>
        <taxon>Flavobacteriales</taxon>
        <taxon>Flavobacteriaceae</taxon>
        <taxon>Capnocytophaga</taxon>
    </lineage>
</organism>
<evidence type="ECO:0000313" key="2">
    <source>
        <dbReference type="Proteomes" id="UP001324270"/>
    </source>
</evidence>
<protein>
    <submittedName>
        <fullName evidence="1">Uncharacterized protein</fullName>
    </submittedName>
</protein>
<evidence type="ECO:0000313" key="1">
    <source>
        <dbReference type="EMBL" id="MEB3041866.1"/>
    </source>
</evidence>
<keyword evidence="2" id="KW-1185">Reference proteome</keyword>
<sequence length="213" mass="25488">MIDFLQKIETKYYCSFHNISDLEILFENFIFFAFFRHSEYYKIPYGDNINPKIIEYKSAFKNIGIEIRHPKTIIKKKLVLGREIVYFDFLKVPYEDISNNIYPLSNMNNIAIILKKNNVDDNDDTLFNFLEDEVIGYFSKKSGLSYFIDYIDKIISLNYSVPIFIKDLEENIKVMIISNKYIDSNIEIHSFNNSRYNSIFKASFEDISYFRRY</sequence>
<reference evidence="1 2" key="1">
    <citation type="submission" date="2023-12" db="EMBL/GenBank/DDBJ databases">
        <title>Genomic sequences of Capnocytophaga and Parvimonas strains.</title>
        <authorList>
            <person name="Watt R.M."/>
            <person name="Wang M."/>
            <person name="Yang T."/>
            <person name="Tong W.M."/>
        </authorList>
    </citation>
    <scope>NUCLEOTIDE SEQUENCE [LARGE SCALE GENOMIC DNA]</scope>
    <source>
        <strain evidence="1 2">CCUG 13156</strain>
    </source>
</reference>
<comment type="caution">
    <text evidence="1">The sequence shown here is derived from an EMBL/GenBank/DDBJ whole genome shotgun (WGS) entry which is preliminary data.</text>
</comment>